<organism evidence="3 4">
    <name type="scientific">Mesomycoplasma molare</name>
    <dbReference type="NCBI Taxonomy" id="171288"/>
    <lineage>
        <taxon>Bacteria</taxon>
        <taxon>Bacillati</taxon>
        <taxon>Mycoplasmatota</taxon>
        <taxon>Mycoplasmoidales</taxon>
        <taxon>Metamycoplasmataceae</taxon>
        <taxon>Mesomycoplasma</taxon>
    </lineage>
</organism>
<dbReference type="Pfam" id="PF08282">
    <property type="entry name" value="Hydrolase_3"/>
    <property type="match status" value="1"/>
</dbReference>
<evidence type="ECO:0000313" key="4">
    <source>
        <dbReference type="Proteomes" id="UP001058364"/>
    </source>
</evidence>
<dbReference type="PANTHER" id="PTHR10000">
    <property type="entry name" value="PHOSPHOSERINE PHOSPHATASE"/>
    <property type="match status" value="1"/>
</dbReference>
<keyword evidence="4" id="KW-1185">Reference proteome</keyword>
<evidence type="ECO:0000313" key="3">
    <source>
        <dbReference type="EMBL" id="UWD34103.1"/>
    </source>
</evidence>
<dbReference type="InterPro" id="IPR000150">
    <property type="entry name" value="Cof"/>
</dbReference>
<keyword evidence="3" id="KW-0378">Hydrolase</keyword>
<name>A0ABY5TXY8_9BACT</name>
<dbReference type="EMBL" id="CP103423">
    <property type="protein sequence ID" value="UWD34103.1"/>
    <property type="molecule type" value="Genomic_DNA"/>
</dbReference>
<gene>
    <name evidence="3" type="ORF">NX772_03335</name>
</gene>
<dbReference type="NCBIfam" id="TIGR00099">
    <property type="entry name" value="Cof-subfamily"/>
    <property type="match status" value="1"/>
</dbReference>
<dbReference type="RefSeq" id="WP_169733380.1">
    <property type="nucleotide sequence ID" value="NZ_CP103423.1"/>
</dbReference>
<comment type="similarity">
    <text evidence="2">Belongs to the HAD-like hydrolase superfamily. Cof family.</text>
</comment>
<dbReference type="Gene3D" id="3.40.50.1000">
    <property type="entry name" value="HAD superfamily/HAD-like"/>
    <property type="match status" value="1"/>
</dbReference>
<dbReference type="SUPFAM" id="SSF56784">
    <property type="entry name" value="HAD-like"/>
    <property type="match status" value="1"/>
</dbReference>
<comment type="cofactor">
    <cofactor evidence="1">
        <name>Mg(2+)</name>
        <dbReference type="ChEBI" id="CHEBI:18420"/>
    </cofactor>
</comment>
<dbReference type="InterPro" id="IPR036412">
    <property type="entry name" value="HAD-like_sf"/>
</dbReference>
<reference evidence="3" key="1">
    <citation type="submission" date="2022-08" db="EMBL/GenBank/DDBJ databases">
        <title>Complete genome sequence of Mycoplasma molare type strain H 542.</title>
        <authorList>
            <person name="Spergser J."/>
        </authorList>
    </citation>
    <scope>NUCLEOTIDE SEQUENCE</scope>
    <source>
        <strain evidence="3">H 542</strain>
    </source>
</reference>
<proteinExistence type="inferred from homology"/>
<dbReference type="Gene3D" id="3.30.1240.10">
    <property type="match status" value="1"/>
</dbReference>
<evidence type="ECO:0000256" key="2">
    <source>
        <dbReference type="ARBA" id="ARBA00034778"/>
    </source>
</evidence>
<dbReference type="InterPro" id="IPR006379">
    <property type="entry name" value="HAD-SF_hydro_IIB"/>
</dbReference>
<evidence type="ECO:0000256" key="1">
    <source>
        <dbReference type="ARBA" id="ARBA00001946"/>
    </source>
</evidence>
<protein>
    <submittedName>
        <fullName evidence="3">Cof-type HAD-IIB family hydrolase</fullName>
    </submittedName>
</protein>
<accession>A0ABY5TXY8</accession>
<dbReference type="Proteomes" id="UP001058364">
    <property type="component" value="Chromosome"/>
</dbReference>
<dbReference type="InterPro" id="IPR023214">
    <property type="entry name" value="HAD_sf"/>
</dbReference>
<dbReference type="NCBIfam" id="TIGR01484">
    <property type="entry name" value="HAD-SF-IIB"/>
    <property type="match status" value="1"/>
</dbReference>
<dbReference type="PANTHER" id="PTHR10000:SF8">
    <property type="entry name" value="HAD SUPERFAMILY HYDROLASE-LIKE, TYPE 3"/>
    <property type="match status" value="1"/>
</dbReference>
<sequence length="267" mass="29882">MKTPIKKPNLLFLDLDGTLLDKGIGVWARMSEKNKNAVLKYSKDHPVVISTGRVFSNEVRNIALNINAEFVVCQNGSIILDKNFKELENSKISSDVVEIILKEVQDLKITFVANPGEIIYGRGVWNRVFSWFSHFEPKKYSDFFSKELNKILLISRSKKKIKKILNLLNTKFSNEVEAKVVGKNFAIEITKKGCSKGNAAKKIADLLNIDLSNSMHIGDSMNDSSTKNIVGNLIALKSGSKRLREIADTVGPRKRRGGVAKILNSFK</sequence>
<dbReference type="GO" id="GO:0016787">
    <property type="term" value="F:hydrolase activity"/>
    <property type="evidence" value="ECO:0007669"/>
    <property type="project" value="UniProtKB-KW"/>
</dbReference>